<dbReference type="GO" id="GO:0061503">
    <property type="term" value="F:tRNA threonylcarbamoyladenosine dehydratase"/>
    <property type="evidence" value="ECO:0007669"/>
    <property type="project" value="TreeGrafter"/>
</dbReference>
<sequence length="474" mass="52714">MPISPRDITLSLTGDQHKQLQTFLLPSDGKEAAAIALCNHRAGNCRHRLLVREIHEIPYEACSQRSEVKLIWPTELLAPLLDKAEKQGLSVVKIHSHPNGYAAFSEVDDVSDHQLMPAIRGWVEADIPHASVIMLPNGQMFGRALWQGNDFTPLACISVAGPDLYFWYSDQHSTACADFAASHAPAFGQGTIERLRRLSIAVIGCSGTGSLVIEQLVRLGVGELVLVDDDHIEERNLNRILNSTIEDAYQKRSKVEMLADSIHRISLGTRVRSFNSNLWNRDVVKAVAECDVVFGCMDTISGRFLLNTLATHYTIPYFDLGVRLEAVPEGSDEVRIREVCGTVHYLQPGRSSLMSRGLVLMEKVREEGLRRNDPGAYDQQIKDGYIRGAREDRPAVISVNMFIASLAVNDFLARLHPYREEPNSAIASIEFSLSSLEFFPEPESESCMMLRHAVGLGDREPLLGVMELVERGKS</sequence>
<dbReference type="AlphaFoldDB" id="A0AAP5IGZ1"/>
<keyword evidence="3" id="KW-0378">Hydrolase</keyword>
<keyword evidence="9" id="KW-1185">Reference proteome</keyword>
<dbReference type="Pfam" id="PF00899">
    <property type="entry name" value="ThiF"/>
    <property type="match status" value="1"/>
</dbReference>
<evidence type="ECO:0000259" key="6">
    <source>
        <dbReference type="Pfam" id="PF00899"/>
    </source>
</evidence>
<gene>
    <name evidence="8" type="ORF">G7B40_039660</name>
</gene>
<evidence type="ECO:0000256" key="4">
    <source>
        <dbReference type="ARBA" id="ARBA00022833"/>
    </source>
</evidence>
<dbReference type="PANTHER" id="PTHR43267:SF1">
    <property type="entry name" value="TRNA THREONYLCARBAMOYLADENOSINE DEHYDRATASE"/>
    <property type="match status" value="1"/>
</dbReference>
<evidence type="ECO:0000256" key="5">
    <source>
        <dbReference type="ARBA" id="ARBA00023049"/>
    </source>
</evidence>
<dbReference type="InterPro" id="IPR000594">
    <property type="entry name" value="ThiF_NAD_FAD-bd"/>
</dbReference>
<reference evidence="9" key="1">
    <citation type="journal article" date="2021" name="Science">
        <title>Hunting the eagle killer: A cyanobacterial neurotoxin causes vacuolar myelinopathy.</title>
        <authorList>
            <person name="Breinlinger S."/>
            <person name="Phillips T.J."/>
            <person name="Haram B.N."/>
            <person name="Mares J."/>
            <person name="Martinez Yerena J.A."/>
            <person name="Hrouzek P."/>
            <person name="Sobotka R."/>
            <person name="Henderson W.M."/>
            <person name="Schmieder P."/>
            <person name="Williams S.M."/>
            <person name="Lauderdale J.D."/>
            <person name="Wilde H.D."/>
            <person name="Gerrin W."/>
            <person name="Kust A."/>
            <person name="Washington J.W."/>
            <person name="Wagner C."/>
            <person name="Geier B."/>
            <person name="Liebeke M."/>
            <person name="Enke H."/>
            <person name="Niedermeyer T.H.J."/>
            <person name="Wilde S.B."/>
        </authorList>
    </citation>
    <scope>NUCLEOTIDE SEQUENCE [LARGE SCALE GENOMIC DNA]</scope>
    <source>
        <strain evidence="9">Thurmond2011</strain>
    </source>
</reference>
<keyword evidence="1" id="KW-0645">Protease</keyword>
<protein>
    <submittedName>
        <fullName evidence="8">ThiF family adenylyltransferase</fullName>
    </submittedName>
</protein>
<feature type="domain" description="JAB" evidence="7">
    <location>
        <begin position="27"/>
        <end position="134"/>
    </location>
</feature>
<dbReference type="Proteomes" id="UP000667802">
    <property type="component" value="Unassembled WGS sequence"/>
</dbReference>
<evidence type="ECO:0000256" key="3">
    <source>
        <dbReference type="ARBA" id="ARBA00022801"/>
    </source>
</evidence>
<dbReference type="EMBL" id="JAALHA020000037">
    <property type="protein sequence ID" value="MDR9900609.1"/>
    <property type="molecule type" value="Genomic_DNA"/>
</dbReference>
<keyword evidence="8" id="KW-0808">Transferase</keyword>
<proteinExistence type="predicted"/>
<keyword evidence="4" id="KW-0862">Zinc</keyword>
<dbReference type="InterPro" id="IPR035985">
    <property type="entry name" value="Ubiquitin-activating_enz"/>
</dbReference>
<feature type="domain" description="THIF-type NAD/FAD binding fold" evidence="6">
    <location>
        <begin position="185"/>
        <end position="322"/>
    </location>
</feature>
<comment type="caution">
    <text evidence="8">The sequence shown here is derived from an EMBL/GenBank/DDBJ whole genome shotgun (WGS) entry which is preliminary data.</text>
</comment>
<dbReference type="RefSeq" id="WP_208341719.1">
    <property type="nucleotide sequence ID" value="NZ_CAWQFN010000023.1"/>
</dbReference>
<evidence type="ECO:0000259" key="7">
    <source>
        <dbReference type="Pfam" id="PF14464"/>
    </source>
</evidence>
<dbReference type="Gene3D" id="3.40.50.720">
    <property type="entry name" value="NAD(P)-binding Rossmann-like Domain"/>
    <property type="match status" value="1"/>
</dbReference>
<evidence type="ECO:0000313" key="8">
    <source>
        <dbReference type="EMBL" id="MDR9900609.1"/>
    </source>
</evidence>
<keyword evidence="8" id="KW-0548">Nucleotidyltransferase</keyword>
<dbReference type="GO" id="GO:0006508">
    <property type="term" value="P:proteolysis"/>
    <property type="evidence" value="ECO:0007669"/>
    <property type="project" value="UniProtKB-KW"/>
</dbReference>
<dbReference type="GO" id="GO:0061504">
    <property type="term" value="P:cyclic threonylcarbamoyladenosine biosynthetic process"/>
    <property type="evidence" value="ECO:0007669"/>
    <property type="project" value="TreeGrafter"/>
</dbReference>
<evidence type="ECO:0000256" key="1">
    <source>
        <dbReference type="ARBA" id="ARBA00022670"/>
    </source>
</evidence>
<evidence type="ECO:0000313" key="9">
    <source>
        <dbReference type="Proteomes" id="UP000667802"/>
    </source>
</evidence>
<dbReference type="PANTHER" id="PTHR43267">
    <property type="entry name" value="TRNA THREONYLCARBAMOYLADENOSINE DEHYDRATASE"/>
    <property type="match status" value="1"/>
</dbReference>
<name>A0AAP5IGZ1_9CYAN</name>
<dbReference type="GO" id="GO:0016779">
    <property type="term" value="F:nucleotidyltransferase activity"/>
    <property type="evidence" value="ECO:0007669"/>
    <property type="project" value="UniProtKB-KW"/>
</dbReference>
<dbReference type="InterPro" id="IPR045886">
    <property type="entry name" value="ThiF/MoeB/HesA"/>
</dbReference>
<dbReference type="GO" id="GO:0046872">
    <property type="term" value="F:metal ion binding"/>
    <property type="evidence" value="ECO:0007669"/>
    <property type="project" value="UniProtKB-KW"/>
</dbReference>
<accession>A0AAP5IGZ1</accession>
<organism evidence="8 9">
    <name type="scientific">Aetokthonos hydrillicola Thurmond2011</name>
    <dbReference type="NCBI Taxonomy" id="2712845"/>
    <lineage>
        <taxon>Bacteria</taxon>
        <taxon>Bacillati</taxon>
        <taxon>Cyanobacteriota</taxon>
        <taxon>Cyanophyceae</taxon>
        <taxon>Nostocales</taxon>
        <taxon>Hapalosiphonaceae</taxon>
        <taxon>Aetokthonos</taxon>
    </lineage>
</organism>
<keyword evidence="2" id="KW-0479">Metal-binding</keyword>
<dbReference type="SUPFAM" id="SSF69572">
    <property type="entry name" value="Activating enzymes of the ubiquitin-like proteins"/>
    <property type="match status" value="1"/>
</dbReference>
<evidence type="ECO:0000256" key="2">
    <source>
        <dbReference type="ARBA" id="ARBA00022723"/>
    </source>
</evidence>
<keyword evidence="5" id="KW-0482">Metalloprotease</keyword>
<dbReference type="InterPro" id="IPR028090">
    <property type="entry name" value="JAB_dom_prok"/>
</dbReference>
<dbReference type="Pfam" id="PF14464">
    <property type="entry name" value="Prok-JAB"/>
    <property type="match status" value="1"/>
</dbReference>
<dbReference type="GO" id="GO:0008237">
    <property type="term" value="F:metallopeptidase activity"/>
    <property type="evidence" value="ECO:0007669"/>
    <property type="project" value="UniProtKB-KW"/>
</dbReference>
<dbReference type="GO" id="GO:0008641">
    <property type="term" value="F:ubiquitin-like modifier activating enzyme activity"/>
    <property type="evidence" value="ECO:0007669"/>
    <property type="project" value="InterPro"/>
</dbReference>